<sequence>MDQNIRIQTLQVIKRDGETDEFEYETNGTWQEKRQVEYIRYDEQIEDITIHVTLKIQDGEVKLMRSGEIKQNLHFVEGKDTVSLYEIPAGKIPLTVRTLSINHFIQPEMSKLKIRYELFQDEEKMGTYLYQITYKELT</sequence>
<dbReference type="InterPro" id="IPR015231">
    <property type="entry name" value="DUF1934"/>
</dbReference>
<evidence type="ECO:0008006" key="3">
    <source>
        <dbReference type="Google" id="ProtNLM"/>
    </source>
</evidence>
<dbReference type="AlphaFoldDB" id="A0AAJ0JPR8"/>
<gene>
    <name evidence="1" type="ORF">VV61_08815</name>
</gene>
<reference evidence="1 2" key="1">
    <citation type="submission" date="2015-03" db="EMBL/GenBank/DDBJ databases">
        <title>Draft Genome Sequence of S. carnosus subsp. utilis LTH 7013, Isolated from South Tirolean Ham.</title>
        <authorList>
            <person name="Mueller A."/>
            <person name="Huptas C."/>
            <person name="Wenning M."/>
            <person name="Weiss A."/>
            <person name="Schmidt H."/>
        </authorList>
    </citation>
    <scope>NUCLEOTIDE SEQUENCE [LARGE SCALE GENOMIC DNA]</scope>
    <source>
        <strain evidence="1 2">LTH7013</strain>
    </source>
</reference>
<name>A0AAJ0JPR8_STACA</name>
<protein>
    <recommendedName>
        <fullName evidence="3">DUF1934 domain-containing protein</fullName>
    </recommendedName>
</protein>
<dbReference type="RefSeq" id="WP_046100211.1">
    <property type="nucleotide sequence ID" value="NZ_CP015532.1"/>
</dbReference>
<dbReference type="Proteomes" id="UP000033530">
    <property type="component" value="Unassembled WGS sequence"/>
</dbReference>
<proteinExistence type="predicted"/>
<dbReference type="SUPFAM" id="SSF50814">
    <property type="entry name" value="Lipocalins"/>
    <property type="match status" value="1"/>
</dbReference>
<dbReference type="Pfam" id="PF09148">
    <property type="entry name" value="DUF1934"/>
    <property type="match status" value="1"/>
</dbReference>
<dbReference type="Gene3D" id="2.40.128.20">
    <property type="match status" value="1"/>
</dbReference>
<accession>A0AAJ0JPR8</accession>
<evidence type="ECO:0000313" key="1">
    <source>
        <dbReference type="EMBL" id="KKB25163.1"/>
    </source>
</evidence>
<dbReference type="EMBL" id="LAIU01000005">
    <property type="protein sequence ID" value="KKB25163.1"/>
    <property type="molecule type" value="Genomic_DNA"/>
</dbReference>
<comment type="caution">
    <text evidence="1">The sequence shown here is derived from an EMBL/GenBank/DDBJ whole genome shotgun (WGS) entry which is preliminary data.</text>
</comment>
<evidence type="ECO:0000313" key="2">
    <source>
        <dbReference type="Proteomes" id="UP000033530"/>
    </source>
</evidence>
<dbReference type="InterPro" id="IPR012674">
    <property type="entry name" value="Calycin"/>
</dbReference>
<organism evidence="1 2">
    <name type="scientific">Staphylococcus carnosus</name>
    <dbReference type="NCBI Taxonomy" id="1281"/>
    <lineage>
        <taxon>Bacteria</taxon>
        <taxon>Bacillati</taxon>
        <taxon>Bacillota</taxon>
        <taxon>Bacilli</taxon>
        <taxon>Bacillales</taxon>
        <taxon>Staphylococcaceae</taxon>
        <taxon>Staphylococcus</taxon>
    </lineage>
</organism>